<comment type="caution">
    <text evidence="2">The sequence shown here is derived from an EMBL/GenBank/DDBJ whole genome shotgun (WGS) entry which is preliminary data.</text>
</comment>
<feature type="compositionally biased region" description="Low complexity" evidence="1">
    <location>
        <begin position="107"/>
        <end position="117"/>
    </location>
</feature>
<accession>A0A2T5M767</accession>
<dbReference type="Proteomes" id="UP000244073">
    <property type="component" value="Unassembled WGS sequence"/>
</dbReference>
<dbReference type="VEuPathDB" id="FungiDB:P175DRAFT_0527852"/>
<dbReference type="RefSeq" id="XP_040755773.1">
    <property type="nucleotide sequence ID" value="XM_040899563.1"/>
</dbReference>
<feature type="region of interest" description="Disordered" evidence="1">
    <location>
        <begin position="72"/>
        <end position="128"/>
    </location>
</feature>
<gene>
    <name evidence="2" type="ORF">P175DRAFT_0527852</name>
</gene>
<organism evidence="2 3">
    <name type="scientific">Aspergillus ochraceoroseus IBT 24754</name>
    <dbReference type="NCBI Taxonomy" id="1392256"/>
    <lineage>
        <taxon>Eukaryota</taxon>
        <taxon>Fungi</taxon>
        <taxon>Dikarya</taxon>
        <taxon>Ascomycota</taxon>
        <taxon>Pezizomycotina</taxon>
        <taxon>Eurotiomycetes</taxon>
        <taxon>Eurotiomycetidae</taxon>
        <taxon>Eurotiales</taxon>
        <taxon>Aspergillaceae</taxon>
        <taxon>Aspergillus</taxon>
        <taxon>Aspergillus subgen. Nidulantes</taxon>
    </lineage>
</organism>
<proteinExistence type="predicted"/>
<sequence>MIHQICQHSDLVTLRSTSQTLGYGCRRIICLCLGQLQPREAQKINVQDDRATFGNSRPVRKSKLYLLHRKIRPSSAESSLESRPPQLEKRAPTLMHASLFPGLELTSSSSSSSSSSSPVTDDIITTDLSSSRHQLTGKVFSAVGLGDSEPFTQ</sequence>
<dbReference type="GeneID" id="63816445"/>
<evidence type="ECO:0000256" key="1">
    <source>
        <dbReference type="SAM" id="MobiDB-lite"/>
    </source>
</evidence>
<name>A0A2T5M767_9EURO</name>
<dbReference type="AlphaFoldDB" id="A0A2T5M767"/>
<dbReference type="EMBL" id="MSFN02000001">
    <property type="protein sequence ID" value="PTU24381.1"/>
    <property type="molecule type" value="Genomic_DNA"/>
</dbReference>
<protein>
    <submittedName>
        <fullName evidence="2">Uncharacterized protein</fullName>
    </submittedName>
</protein>
<evidence type="ECO:0000313" key="2">
    <source>
        <dbReference type="EMBL" id="PTU24381.1"/>
    </source>
</evidence>
<evidence type="ECO:0000313" key="3">
    <source>
        <dbReference type="Proteomes" id="UP000244073"/>
    </source>
</evidence>
<reference evidence="2 3" key="1">
    <citation type="journal article" date="2018" name="Proc. Natl. Acad. Sci. U.S.A.">
        <title>Linking secondary metabolites to gene clusters through genome sequencing of six diverse Aspergillus species.</title>
        <authorList>
            <person name="Kaerboelling I."/>
            <person name="Vesth T.C."/>
            <person name="Frisvad J.C."/>
            <person name="Nybo J.L."/>
            <person name="Theobald S."/>
            <person name="Kuo A."/>
            <person name="Bowyer P."/>
            <person name="Matsuda Y."/>
            <person name="Mondo S."/>
            <person name="Lyhne E.K."/>
            <person name="Kogle M.E."/>
            <person name="Clum A."/>
            <person name="Lipzen A."/>
            <person name="Salamov A."/>
            <person name="Ngan C.Y."/>
            <person name="Daum C."/>
            <person name="Chiniquy J."/>
            <person name="Barry K."/>
            <person name="LaButti K."/>
            <person name="Haridas S."/>
            <person name="Simmons B.A."/>
            <person name="Magnuson J.K."/>
            <person name="Mortensen U.H."/>
            <person name="Larsen T.O."/>
            <person name="Grigoriev I.V."/>
            <person name="Baker S.E."/>
            <person name="Andersen M.R."/>
        </authorList>
    </citation>
    <scope>NUCLEOTIDE SEQUENCE [LARGE SCALE GENOMIC DNA]</scope>
    <source>
        <strain evidence="2 3">IBT 24754</strain>
    </source>
</reference>